<dbReference type="Proteomes" id="UP000429523">
    <property type="component" value="Unassembled WGS sequence"/>
</dbReference>
<dbReference type="EMBL" id="QXFX01000354">
    <property type="protein sequence ID" value="KAE9119010.1"/>
    <property type="molecule type" value="Genomic_DNA"/>
</dbReference>
<evidence type="ECO:0000313" key="9">
    <source>
        <dbReference type="Proteomes" id="UP000441208"/>
    </source>
</evidence>
<dbReference type="Proteomes" id="UP000441208">
    <property type="component" value="Unassembled WGS sequence"/>
</dbReference>
<dbReference type="AlphaFoldDB" id="A0A6A3WB39"/>
<evidence type="ECO:0000313" key="5">
    <source>
        <dbReference type="EMBL" id="KAE9277295.1"/>
    </source>
</evidence>
<evidence type="ECO:0000313" key="1">
    <source>
        <dbReference type="EMBL" id="KAE8943670.1"/>
    </source>
</evidence>
<dbReference type="Proteomes" id="UP000440367">
    <property type="component" value="Unassembled WGS sequence"/>
</dbReference>
<evidence type="ECO:0000313" key="8">
    <source>
        <dbReference type="Proteomes" id="UP000440367"/>
    </source>
</evidence>
<dbReference type="EMBL" id="QXGE01003067">
    <property type="protein sequence ID" value="KAE9277295.1"/>
    <property type="molecule type" value="Genomic_DNA"/>
</dbReference>
<dbReference type="Proteomes" id="UP000488956">
    <property type="component" value="Unassembled WGS sequence"/>
</dbReference>
<evidence type="ECO:0000313" key="6">
    <source>
        <dbReference type="Proteomes" id="UP000429523"/>
    </source>
</evidence>
<comment type="caution">
    <text evidence="4">The sequence shown here is derived from an EMBL/GenBank/DDBJ whole genome shotgun (WGS) entry which is preliminary data.</text>
</comment>
<evidence type="ECO:0000313" key="10">
    <source>
        <dbReference type="Proteomes" id="UP000488956"/>
    </source>
</evidence>
<gene>
    <name evidence="5" type="ORF">PF001_g25720</name>
    <name evidence="4" type="ORF">PF002_g27055</name>
    <name evidence="2" type="ORF">PF007_g26337</name>
    <name evidence="1" type="ORF">PF009_g6612</name>
    <name evidence="3" type="ORF">PF010_g8008</name>
</gene>
<evidence type="ECO:0000313" key="3">
    <source>
        <dbReference type="EMBL" id="KAE9119010.1"/>
    </source>
</evidence>
<accession>A0A6A3WB39</accession>
<proteinExistence type="predicted"/>
<organism evidence="4 8">
    <name type="scientific">Phytophthora fragariae</name>
    <dbReference type="NCBI Taxonomy" id="53985"/>
    <lineage>
        <taxon>Eukaryota</taxon>
        <taxon>Sar</taxon>
        <taxon>Stramenopiles</taxon>
        <taxon>Oomycota</taxon>
        <taxon>Peronosporomycetes</taxon>
        <taxon>Peronosporales</taxon>
        <taxon>Peronosporaceae</taxon>
        <taxon>Phytophthora</taxon>
    </lineage>
</organism>
<reference evidence="6 7" key="1">
    <citation type="submission" date="2018-08" db="EMBL/GenBank/DDBJ databases">
        <title>Genomic investigation of the strawberry pathogen Phytophthora fragariae indicates pathogenicity is determined by transcriptional variation in three key races.</title>
        <authorList>
            <person name="Adams T.M."/>
            <person name="Armitage A.D."/>
            <person name="Sobczyk M.K."/>
            <person name="Bates H.J."/>
            <person name="Dunwell J.M."/>
            <person name="Nellist C.F."/>
            <person name="Harrison R.J."/>
        </authorList>
    </citation>
    <scope>NUCLEOTIDE SEQUENCE [LARGE SCALE GENOMIC DNA]</scope>
    <source>
        <strain evidence="5 7">A4</strain>
        <strain evidence="4 8">BC-1</strain>
        <strain evidence="2 9">NOV-71</strain>
        <strain evidence="1 6">NOV-9</strain>
        <strain evidence="3 10">ONT-3</strain>
    </source>
</reference>
<dbReference type="EMBL" id="QXGF01000240">
    <property type="protein sequence ID" value="KAE8943670.1"/>
    <property type="molecule type" value="Genomic_DNA"/>
</dbReference>
<sequence>MDTSFWTSVATYAMTVTYAPASDAMCTLVASSGDLVSDAFAAWVD</sequence>
<dbReference type="Proteomes" id="UP000437068">
    <property type="component" value="Unassembled WGS sequence"/>
</dbReference>
<dbReference type="EMBL" id="QXGD01002959">
    <property type="protein sequence ID" value="KAE9182192.1"/>
    <property type="molecule type" value="Genomic_DNA"/>
</dbReference>
<name>A0A6A3WB39_9STRA</name>
<evidence type="ECO:0000313" key="2">
    <source>
        <dbReference type="EMBL" id="KAE9071999.1"/>
    </source>
</evidence>
<dbReference type="EMBL" id="QXFZ01003004">
    <property type="protein sequence ID" value="KAE9071999.1"/>
    <property type="molecule type" value="Genomic_DNA"/>
</dbReference>
<evidence type="ECO:0000313" key="4">
    <source>
        <dbReference type="EMBL" id="KAE9182192.1"/>
    </source>
</evidence>
<evidence type="ECO:0000313" key="7">
    <source>
        <dbReference type="Proteomes" id="UP000437068"/>
    </source>
</evidence>
<protein>
    <submittedName>
        <fullName evidence="4">Uncharacterized protein</fullName>
    </submittedName>
</protein>